<protein>
    <recommendedName>
        <fullName evidence="3">DUF1573 domain-containing protein</fullName>
    </recommendedName>
</protein>
<comment type="caution">
    <text evidence="2">The sequence shown here is derived from an EMBL/GenBank/DDBJ whole genome shotgun (WGS) entry which is preliminary data.</text>
</comment>
<gene>
    <name evidence="2" type="ORF">ENX07_03410</name>
</gene>
<name>A0A7C3UWF5_UNCW3</name>
<feature type="chain" id="PRO_5027965969" description="DUF1573 domain-containing protein" evidence="1">
    <location>
        <begin position="21"/>
        <end position="191"/>
    </location>
</feature>
<evidence type="ECO:0000256" key="1">
    <source>
        <dbReference type="SAM" id="SignalP"/>
    </source>
</evidence>
<evidence type="ECO:0008006" key="3">
    <source>
        <dbReference type="Google" id="ProtNLM"/>
    </source>
</evidence>
<dbReference type="AlphaFoldDB" id="A0A7C3UWF5"/>
<accession>A0A7C3UWF5</accession>
<evidence type="ECO:0000313" key="2">
    <source>
        <dbReference type="EMBL" id="HGE99101.1"/>
    </source>
</evidence>
<dbReference type="EMBL" id="DTMQ01000019">
    <property type="protein sequence ID" value="HGE99101.1"/>
    <property type="molecule type" value="Genomic_DNA"/>
</dbReference>
<keyword evidence="1" id="KW-0732">Signal</keyword>
<feature type="signal peptide" evidence="1">
    <location>
        <begin position="1"/>
        <end position="20"/>
    </location>
</feature>
<reference evidence="2" key="1">
    <citation type="journal article" date="2020" name="mSystems">
        <title>Genome- and Community-Level Interaction Insights into Carbon Utilization and Element Cycling Functions of Hydrothermarchaeota in Hydrothermal Sediment.</title>
        <authorList>
            <person name="Zhou Z."/>
            <person name="Liu Y."/>
            <person name="Xu W."/>
            <person name="Pan J."/>
            <person name="Luo Z.H."/>
            <person name="Li M."/>
        </authorList>
    </citation>
    <scope>NUCLEOTIDE SEQUENCE [LARGE SCALE GENOMIC DNA]</scope>
    <source>
        <strain evidence="2">SpSt-906</strain>
    </source>
</reference>
<sequence length="191" mass="21317">MKSRAIFLFFGALTILFAQHGFQLTCIDDTFQYLMPGGLAFYRFHLKNVGSGSDSFEIKISVIESVPGWGCQVCARGRCVPPGVPLVFSLSPGEVETTIVVDIFAGQTPGREKVQFFCRSLGDTTLRRTQNLYAQVGQAIEEAIKPVFPIPSPLLFENVFYSIDGRAHFSELRKSGIYFLPNRRKVLVIKN</sequence>
<proteinExistence type="predicted"/>
<organism evidence="2">
    <name type="scientific">candidate division WOR-3 bacterium</name>
    <dbReference type="NCBI Taxonomy" id="2052148"/>
    <lineage>
        <taxon>Bacteria</taxon>
        <taxon>Bacteria division WOR-3</taxon>
    </lineage>
</organism>